<feature type="binding site" evidence="6 7">
    <location>
        <position position="37"/>
    </location>
    <ligand>
        <name>Zn(2+)</name>
        <dbReference type="ChEBI" id="CHEBI:29105"/>
    </ligand>
</feature>
<dbReference type="SMART" id="SM01086">
    <property type="entry name" value="ClpB_D2-small"/>
    <property type="match status" value="1"/>
</dbReference>
<dbReference type="Pfam" id="PF10431">
    <property type="entry name" value="ClpB_D2-small"/>
    <property type="match status" value="1"/>
</dbReference>
<comment type="function">
    <text evidence="6">ATP-dependent specificity component of the Clp protease. It directs the protease to specific substrates. Can perform chaperone functions in the absence of ClpP.</text>
</comment>
<dbReference type="Pfam" id="PF07724">
    <property type="entry name" value="AAA_2"/>
    <property type="match status" value="1"/>
</dbReference>
<dbReference type="FunFam" id="3.40.50.300:FF:000005">
    <property type="entry name" value="ATP-dependent Clp protease ATP-binding subunit ClpX"/>
    <property type="match status" value="1"/>
</dbReference>
<dbReference type="EMBL" id="PJKA01000013">
    <property type="protein sequence ID" value="PNC17027.1"/>
    <property type="molecule type" value="Genomic_DNA"/>
</dbReference>
<evidence type="ECO:0000256" key="7">
    <source>
        <dbReference type="PROSITE-ProRule" id="PRU01250"/>
    </source>
</evidence>
<dbReference type="GO" id="GO:0008233">
    <property type="term" value="F:peptidase activity"/>
    <property type="evidence" value="ECO:0007669"/>
    <property type="project" value="UniProtKB-KW"/>
</dbReference>
<dbReference type="GO" id="GO:0051082">
    <property type="term" value="F:unfolded protein binding"/>
    <property type="evidence" value="ECO:0007669"/>
    <property type="project" value="UniProtKB-UniRule"/>
</dbReference>
<dbReference type="GO" id="GO:0005524">
    <property type="term" value="F:ATP binding"/>
    <property type="evidence" value="ECO:0007669"/>
    <property type="project" value="UniProtKB-UniRule"/>
</dbReference>
<evidence type="ECO:0000313" key="10">
    <source>
        <dbReference type="Proteomes" id="UP000236000"/>
    </source>
</evidence>
<dbReference type="SMART" id="SM00994">
    <property type="entry name" value="zf-C4_ClpX"/>
    <property type="match status" value="1"/>
</dbReference>
<dbReference type="GO" id="GO:0051603">
    <property type="term" value="P:proteolysis involved in protein catabolic process"/>
    <property type="evidence" value="ECO:0007669"/>
    <property type="project" value="TreeGrafter"/>
</dbReference>
<reference evidence="9 10" key="1">
    <citation type="journal article" date="2017" name="BMC Genomics">
        <title>Genome sequencing of 39 Akkermansia muciniphila isolates reveals its population structure, genomic and functional diverisity, and global distribution in mammalian gut microbiotas.</title>
        <authorList>
            <person name="Guo X."/>
            <person name="Li S."/>
            <person name="Zhang J."/>
            <person name="Wu F."/>
            <person name="Li X."/>
            <person name="Wu D."/>
            <person name="Zhang M."/>
            <person name="Ou Z."/>
            <person name="Jie Z."/>
            <person name="Yan Q."/>
            <person name="Li P."/>
            <person name="Yi J."/>
            <person name="Peng Y."/>
        </authorList>
    </citation>
    <scope>NUCLEOTIDE SEQUENCE [LARGE SCALE GENOMIC DNA]</scope>
    <source>
        <strain evidence="9 10">GP24</strain>
    </source>
</reference>
<comment type="caution">
    <text evidence="9">The sequence shown here is derived from an EMBL/GenBank/DDBJ whole genome shotgun (WGS) entry which is preliminary data.</text>
</comment>
<dbReference type="SMART" id="SM00382">
    <property type="entry name" value="AAA"/>
    <property type="match status" value="1"/>
</dbReference>
<sequence>MSGSSPHIPACSCCGKPGNKVDKLIQIAEDFYICNNCVEICVNMIVKDTGLPLATRFIQGILNMEPSAYAMCQAEARKAAAADMLKDTAGGTAAYEGPLPTPEEMCATLNQYVIGQDYAKKVLSVAVYNHYMRLRQSAVMLEDESLDDVEIEKSNILLAGPTGSGKTLLAKTLAKMLNVPFCIVDATTLTEAGYVGEDVENIILRLLQAANFDVAKAEQGIIYVDEIDKIGRKTQNVSVTRDVSGEGVQQALLKIIEGTICNVPPTGGRKHPQQEYIRVNTEKILFIVGGAFVGLEEIIRKRLGSTQMGFGAITEQRDRKEYSEEEILAQAMPEDLFSFGMIPELVGRLPIFCPLAKLDEDQLVRLLTEPKNALVKQYSKLLAMYGARLDVQPDALKAMAAEAMERGTGARALRSIFETLMLDVMYKVPSMDDADSVTITRETVTDKKPAQIRQAS</sequence>
<dbReference type="InterPro" id="IPR046425">
    <property type="entry name" value="ClpX_bact"/>
</dbReference>
<comment type="subunit">
    <text evidence="6">Component of the ClpX-ClpP complex. Forms a hexameric ring that, in the presence of ATP, binds to fourteen ClpP subunits assembled into a disk-like structure with a central cavity, resembling the structure of eukaryotic proteasomes.</text>
</comment>
<evidence type="ECO:0000256" key="1">
    <source>
        <dbReference type="ARBA" id="ARBA00022723"/>
    </source>
</evidence>
<dbReference type="GO" id="GO:0016887">
    <property type="term" value="F:ATP hydrolysis activity"/>
    <property type="evidence" value="ECO:0007669"/>
    <property type="project" value="InterPro"/>
</dbReference>
<dbReference type="PANTHER" id="PTHR48102:SF7">
    <property type="entry name" value="ATP-DEPENDENT CLP PROTEASE ATP-BINDING SUBUNIT CLPX-LIKE, MITOCHONDRIAL"/>
    <property type="match status" value="1"/>
</dbReference>
<name>A0A2N8HAZ7_9BACT</name>
<feature type="domain" description="ClpX-type ZB" evidence="8">
    <location>
        <begin position="1"/>
        <end position="53"/>
    </location>
</feature>
<dbReference type="InterPro" id="IPR004487">
    <property type="entry name" value="Clp_protease_ATP-bd_su_ClpX"/>
</dbReference>
<evidence type="ECO:0000256" key="3">
    <source>
        <dbReference type="ARBA" id="ARBA00022833"/>
    </source>
</evidence>
<evidence type="ECO:0000256" key="6">
    <source>
        <dbReference type="HAMAP-Rule" id="MF_00175"/>
    </source>
</evidence>
<evidence type="ECO:0000313" key="9">
    <source>
        <dbReference type="EMBL" id="PNC17027.1"/>
    </source>
</evidence>
<feature type="binding site" evidence="6 7">
    <location>
        <position position="34"/>
    </location>
    <ligand>
        <name>Zn(2+)</name>
        <dbReference type="ChEBI" id="CHEBI:29105"/>
    </ligand>
</feature>
<dbReference type="GO" id="GO:0051301">
    <property type="term" value="P:cell division"/>
    <property type="evidence" value="ECO:0007669"/>
    <property type="project" value="TreeGrafter"/>
</dbReference>
<dbReference type="Proteomes" id="UP000236000">
    <property type="component" value="Unassembled WGS sequence"/>
</dbReference>
<evidence type="ECO:0000256" key="5">
    <source>
        <dbReference type="ARBA" id="ARBA00023186"/>
    </source>
</evidence>
<evidence type="ECO:0000256" key="2">
    <source>
        <dbReference type="ARBA" id="ARBA00022741"/>
    </source>
</evidence>
<dbReference type="GO" id="GO:0046983">
    <property type="term" value="F:protein dimerization activity"/>
    <property type="evidence" value="ECO:0007669"/>
    <property type="project" value="UniProtKB-UniRule"/>
</dbReference>
<dbReference type="GO" id="GO:0009376">
    <property type="term" value="C:HslUV protease complex"/>
    <property type="evidence" value="ECO:0007669"/>
    <property type="project" value="TreeGrafter"/>
</dbReference>
<keyword evidence="3 6" id="KW-0862">Zinc</keyword>
<keyword evidence="5 6" id="KW-0143">Chaperone</keyword>
<evidence type="ECO:0000256" key="4">
    <source>
        <dbReference type="ARBA" id="ARBA00022840"/>
    </source>
</evidence>
<dbReference type="InterPro" id="IPR059188">
    <property type="entry name" value="Znf_CLPX-like"/>
</dbReference>
<keyword evidence="9" id="KW-0378">Hydrolase</keyword>
<organism evidence="9 10">
    <name type="scientific">Akkermansia muciniphila</name>
    <dbReference type="NCBI Taxonomy" id="239935"/>
    <lineage>
        <taxon>Bacteria</taxon>
        <taxon>Pseudomonadati</taxon>
        <taxon>Verrucomicrobiota</taxon>
        <taxon>Verrucomicrobiia</taxon>
        <taxon>Verrucomicrobiales</taxon>
        <taxon>Akkermansiaceae</taxon>
        <taxon>Akkermansia</taxon>
    </lineage>
</organism>
<evidence type="ECO:0000259" key="8">
    <source>
        <dbReference type="PROSITE" id="PS51902"/>
    </source>
</evidence>
<dbReference type="RefSeq" id="WP_102715183.1">
    <property type="nucleotide sequence ID" value="NZ_PJKA01000013.1"/>
</dbReference>
<comment type="similarity">
    <text evidence="6 7">Belongs to the ClpX chaperone family.</text>
</comment>
<accession>A0A2N8HAZ7</accession>
<dbReference type="InterPro" id="IPR010603">
    <property type="entry name" value="Znf_CppX_C4"/>
</dbReference>
<dbReference type="AlphaFoldDB" id="A0A2N8HAZ7"/>
<keyword evidence="9" id="KW-0645">Protease</keyword>
<dbReference type="InterPro" id="IPR003593">
    <property type="entry name" value="AAA+_ATPase"/>
</dbReference>
<dbReference type="InterPro" id="IPR027417">
    <property type="entry name" value="P-loop_NTPase"/>
</dbReference>
<dbReference type="Gene3D" id="1.10.8.60">
    <property type="match status" value="1"/>
</dbReference>
<dbReference type="NCBIfam" id="NF003745">
    <property type="entry name" value="PRK05342.1"/>
    <property type="match status" value="1"/>
</dbReference>
<dbReference type="GO" id="GO:0140662">
    <property type="term" value="F:ATP-dependent protein folding chaperone"/>
    <property type="evidence" value="ECO:0007669"/>
    <property type="project" value="InterPro"/>
</dbReference>
<dbReference type="Gene3D" id="3.40.50.300">
    <property type="entry name" value="P-loop containing nucleotide triphosphate hydrolases"/>
    <property type="match status" value="1"/>
</dbReference>
<keyword evidence="4 6" id="KW-0067">ATP-binding</keyword>
<dbReference type="InterPro" id="IPR038366">
    <property type="entry name" value="Znf_CppX_C4_sf"/>
</dbReference>
<gene>
    <name evidence="6" type="primary">clpX</name>
    <name evidence="9" type="ORF">CXU22_10300</name>
</gene>
<keyword evidence="1 6" id="KW-0479">Metal-binding</keyword>
<dbReference type="PANTHER" id="PTHR48102">
    <property type="entry name" value="ATP-DEPENDENT CLP PROTEASE ATP-BINDING SUBUNIT CLPX-LIKE, MITOCHONDRIAL-RELATED"/>
    <property type="match status" value="1"/>
</dbReference>
<protein>
    <recommendedName>
        <fullName evidence="6">ATP-dependent Clp protease ATP-binding subunit ClpX</fullName>
    </recommendedName>
</protein>
<dbReference type="SUPFAM" id="SSF52540">
    <property type="entry name" value="P-loop containing nucleoside triphosphate hydrolases"/>
    <property type="match status" value="1"/>
</dbReference>
<dbReference type="CDD" id="cd19497">
    <property type="entry name" value="RecA-like_ClpX"/>
    <property type="match status" value="1"/>
</dbReference>
<dbReference type="HAMAP" id="MF_00175">
    <property type="entry name" value="ClpX"/>
    <property type="match status" value="1"/>
</dbReference>
<dbReference type="InterPro" id="IPR050052">
    <property type="entry name" value="ATP-dep_Clp_protease_ClpX"/>
</dbReference>
<feature type="binding site" evidence="6 7">
    <location>
        <position position="11"/>
    </location>
    <ligand>
        <name>Zn(2+)</name>
        <dbReference type="ChEBI" id="CHEBI:29105"/>
    </ligand>
</feature>
<dbReference type="Gene3D" id="6.20.220.10">
    <property type="entry name" value="ClpX chaperone, C4-type zinc finger domain"/>
    <property type="match status" value="1"/>
</dbReference>
<dbReference type="InterPro" id="IPR019489">
    <property type="entry name" value="Clp_ATPase_C"/>
</dbReference>
<dbReference type="InterPro" id="IPR003959">
    <property type="entry name" value="ATPase_AAA_core"/>
</dbReference>
<feature type="binding site" evidence="6 7">
    <location>
        <position position="14"/>
    </location>
    <ligand>
        <name>Zn(2+)</name>
        <dbReference type="ChEBI" id="CHEBI:29105"/>
    </ligand>
</feature>
<dbReference type="PROSITE" id="PS51902">
    <property type="entry name" value="CLPX_ZB"/>
    <property type="match status" value="1"/>
</dbReference>
<feature type="binding site" evidence="6">
    <location>
        <begin position="161"/>
        <end position="168"/>
    </location>
    <ligand>
        <name>ATP</name>
        <dbReference type="ChEBI" id="CHEBI:30616"/>
    </ligand>
</feature>
<dbReference type="OrthoDB" id="9804062at2"/>
<keyword evidence="2 6" id="KW-0547">Nucleotide-binding</keyword>
<dbReference type="FunFam" id="1.10.8.60:FF:000002">
    <property type="entry name" value="ATP-dependent Clp protease ATP-binding subunit ClpX"/>
    <property type="match status" value="1"/>
</dbReference>
<proteinExistence type="inferred from homology"/>
<dbReference type="Pfam" id="PF06689">
    <property type="entry name" value="zf-C4_ClpX"/>
    <property type="match status" value="1"/>
</dbReference>
<dbReference type="NCBIfam" id="TIGR00382">
    <property type="entry name" value="clpX"/>
    <property type="match status" value="1"/>
</dbReference>
<dbReference type="GO" id="GO:0008270">
    <property type="term" value="F:zinc ion binding"/>
    <property type="evidence" value="ECO:0007669"/>
    <property type="project" value="UniProtKB-UniRule"/>
</dbReference>